<dbReference type="RefSeq" id="WP_223792412.1">
    <property type="nucleotide sequence ID" value="NZ_JAIOUQ010000016.1"/>
</dbReference>
<keyword evidence="1" id="KW-0472">Membrane</keyword>
<proteinExistence type="predicted"/>
<keyword evidence="1" id="KW-0812">Transmembrane</keyword>
<comment type="caution">
    <text evidence="2">The sequence shown here is derived from an EMBL/GenBank/DDBJ whole genome shotgun (WGS) entry which is preliminary data.</text>
</comment>
<feature type="transmembrane region" description="Helical" evidence="1">
    <location>
        <begin position="12"/>
        <end position="36"/>
    </location>
</feature>
<keyword evidence="3" id="KW-1185">Reference proteome</keyword>
<reference evidence="3" key="1">
    <citation type="journal article" date="2022" name="Microbiol. Resour. Announc.">
        <title>Draft Genome Sequence of a Methanogenic Archaeon from West Spitsbergen Permafrost.</title>
        <authorList>
            <person name="Trubitsyn V."/>
            <person name="Rivkina E."/>
            <person name="Shcherbakova V."/>
        </authorList>
    </citation>
    <scope>NUCLEOTIDE SEQUENCE [LARGE SCALE GENOMIC DNA]</scope>
    <source>
        <strain evidence="3">VT</strain>
    </source>
</reference>
<dbReference type="Proteomes" id="UP000825933">
    <property type="component" value="Unassembled WGS sequence"/>
</dbReference>
<gene>
    <name evidence="2" type="ORF">K8N75_12565</name>
</gene>
<keyword evidence="1" id="KW-1133">Transmembrane helix</keyword>
<evidence type="ECO:0000256" key="1">
    <source>
        <dbReference type="SAM" id="Phobius"/>
    </source>
</evidence>
<evidence type="ECO:0000313" key="2">
    <source>
        <dbReference type="EMBL" id="MBZ2166869.1"/>
    </source>
</evidence>
<sequence>MGIINTLFTGIGALFIGILLGFIIAGIIGAIIYGIIKLRERLQKE</sequence>
<accession>A0A8T5V1N3</accession>
<protein>
    <submittedName>
        <fullName evidence="2">Uncharacterized protein</fullName>
    </submittedName>
</protein>
<evidence type="ECO:0000313" key="3">
    <source>
        <dbReference type="Proteomes" id="UP000825933"/>
    </source>
</evidence>
<organism evidence="2 3">
    <name type="scientific">Methanobacterium spitsbergense</name>
    <dbReference type="NCBI Taxonomy" id="2874285"/>
    <lineage>
        <taxon>Archaea</taxon>
        <taxon>Methanobacteriati</taxon>
        <taxon>Methanobacteriota</taxon>
        <taxon>Methanomada group</taxon>
        <taxon>Methanobacteria</taxon>
        <taxon>Methanobacteriales</taxon>
        <taxon>Methanobacteriaceae</taxon>
        <taxon>Methanobacterium</taxon>
    </lineage>
</organism>
<dbReference type="AlphaFoldDB" id="A0A8T5V1N3"/>
<name>A0A8T5V1N3_9EURY</name>
<dbReference type="EMBL" id="JAIOUQ010000016">
    <property type="protein sequence ID" value="MBZ2166869.1"/>
    <property type="molecule type" value="Genomic_DNA"/>
</dbReference>